<evidence type="ECO:0000313" key="4">
    <source>
        <dbReference type="Proteomes" id="UP001552594"/>
    </source>
</evidence>
<sequence>MTTAAPLRRTLPGGLRLVALDRPGTRLAALALRIPVGSAGEGPREQGLAHVLEHLVVRCSLGGAADRVAAATSREYTLYKALVRHHDIVATATLLAAAFAPLCVTEAELADELATIRTERAQRTADPRWRLQEALFAALWEGTGHAHPTLGDPGVLARCTPALVRDLHAAWYRPQDATLLLVTDRPERHADAIAEAAAGLPRPAAPGPRPVAGRPGRDLVERPVMAQVPAGNRQAVGFAFTRPPEPGAAAPEALARRVVRTAGGLDIQHLELRDRSCTWIMVAANGPRQAAVAVARALAGVHDTLLGADGPYRLRTDALVPELRSAHAVQAMADRAVWLGADAALAWPARLTAVTAPEAARCVARWSGQLDSCGDGPEQS</sequence>
<comment type="similarity">
    <text evidence="1">Belongs to the peptidase M16 family.</text>
</comment>
<dbReference type="Pfam" id="PF00675">
    <property type="entry name" value="Peptidase_M16"/>
    <property type="match status" value="1"/>
</dbReference>
<comment type="caution">
    <text evidence="3">The sequence shown here is derived from an EMBL/GenBank/DDBJ whole genome shotgun (WGS) entry which is preliminary data.</text>
</comment>
<dbReference type="RefSeq" id="WP_161968714.1">
    <property type="nucleotide sequence ID" value="NZ_JBFAUK010000001.1"/>
</dbReference>
<gene>
    <name evidence="3" type="ORF">AB0L16_01620</name>
</gene>
<dbReference type="EMBL" id="JBFAUK010000001">
    <property type="protein sequence ID" value="MEV5505164.1"/>
    <property type="molecule type" value="Genomic_DNA"/>
</dbReference>
<name>A0ABV3JQK4_STRON</name>
<dbReference type="PANTHER" id="PTHR11851">
    <property type="entry name" value="METALLOPROTEASE"/>
    <property type="match status" value="1"/>
</dbReference>
<dbReference type="Gene3D" id="3.30.830.10">
    <property type="entry name" value="Metalloenzyme, LuxS/M16 peptidase-like"/>
    <property type="match status" value="1"/>
</dbReference>
<dbReference type="InterPro" id="IPR050361">
    <property type="entry name" value="MPP/UQCRC_Complex"/>
</dbReference>
<protein>
    <submittedName>
        <fullName evidence="3">Insulinase family protein</fullName>
    </submittedName>
</protein>
<dbReference type="InterPro" id="IPR011765">
    <property type="entry name" value="Pept_M16_N"/>
</dbReference>
<dbReference type="InterPro" id="IPR011249">
    <property type="entry name" value="Metalloenz_LuxS/M16"/>
</dbReference>
<evidence type="ECO:0000256" key="1">
    <source>
        <dbReference type="ARBA" id="ARBA00007261"/>
    </source>
</evidence>
<dbReference type="PANTHER" id="PTHR11851:SF49">
    <property type="entry name" value="MITOCHONDRIAL-PROCESSING PEPTIDASE SUBUNIT ALPHA"/>
    <property type="match status" value="1"/>
</dbReference>
<organism evidence="3 4">
    <name type="scientific">Streptomyces orinoci</name>
    <name type="common">Streptoverticillium orinoci</name>
    <dbReference type="NCBI Taxonomy" id="67339"/>
    <lineage>
        <taxon>Bacteria</taxon>
        <taxon>Bacillati</taxon>
        <taxon>Actinomycetota</taxon>
        <taxon>Actinomycetes</taxon>
        <taxon>Kitasatosporales</taxon>
        <taxon>Streptomycetaceae</taxon>
        <taxon>Streptomyces</taxon>
    </lineage>
</organism>
<dbReference type="Proteomes" id="UP001552594">
    <property type="component" value="Unassembled WGS sequence"/>
</dbReference>
<feature type="domain" description="Peptidase M16 N-terminal" evidence="2">
    <location>
        <begin position="19"/>
        <end position="151"/>
    </location>
</feature>
<evidence type="ECO:0000259" key="2">
    <source>
        <dbReference type="Pfam" id="PF00675"/>
    </source>
</evidence>
<dbReference type="SUPFAM" id="SSF63411">
    <property type="entry name" value="LuxS/MPP-like metallohydrolase"/>
    <property type="match status" value="1"/>
</dbReference>
<reference evidence="3 4" key="1">
    <citation type="submission" date="2024-06" db="EMBL/GenBank/DDBJ databases">
        <title>The Natural Products Discovery Center: Release of the First 8490 Sequenced Strains for Exploring Actinobacteria Biosynthetic Diversity.</title>
        <authorList>
            <person name="Kalkreuter E."/>
            <person name="Kautsar S.A."/>
            <person name="Yang D."/>
            <person name="Bader C.D."/>
            <person name="Teijaro C.N."/>
            <person name="Fluegel L."/>
            <person name="Davis C.M."/>
            <person name="Simpson J.R."/>
            <person name="Lauterbach L."/>
            <person name="Steele A.D."/>
            <person name="Gui C."/>
            <person name="Meng S."/>
            <person name="Li G."/>
            <person name="Viehrig K."/>
            <person name="Ye F."/>
            <person name="Su P."/>
            <person name="Kiefer A.F."/>
            <person name="Nichols A."/>
            <person name="Cepeda A.J."/>
            <person name="Yan W."/>
            <person name="Fan B."/>
            <person name="Jiang Y."/>
            <person name="Adhikari A."/>
            <person name="Zheng C.-J."/>
            <person name="Schuster L."/>
            <person name="Cowan T.M."/>
            <person name="Smanski M.J."/>
            <person name="Chevrette M.G."/>
            <person name="De Carvalho L.P.S."/>
            <person name="Shen B."/>
        </authorList>
    </citation>
    <scope>NUCLEOTIDE SEQUENCE [LARGE SCALE GENOMIC DNA]</scope>
    <source>
        <strain evidence="3 4">NPDC052347</strain>
    </source>
</reference>
<evidence type="ECO:0000313" key="3">
    <source>
        <dbReference type="EMBL" id="MEV5505164.1"/>
    </source>
</evidence>
<accession>A0ABV3JQK4</accession>
<proteinExistence type="inferred from homology"/>
<keyword evidence="4" id="KW-1185">Reference proteome</keyword>